<evidence type="ECO:0000256" key="2">
    <source>
        <dbReference type="ARBA" id="ARBA00023125"/>
    </source>
</evidence>
<dbReference type="InterPro" id="IPR016032">
    <property type="entry name" value="Sig_transdc_resp-reg_C-effctor"/>
</dbReference>
<evidence type="ECO:0000256" key="1">
    <source>
        <dbReference type="ARBA" id="ARBA00023015"/>
    </source>
</evidence>
<evidence type="ECO:0000259" key="4">
    <source>
        <dbReference type="PROSITE" id="PS50043"/>
    </source>
</evidence>
<dbReference type="GO" id="GO:0006355">
    <property type="term" value="P:regulation of DNA-templated transcription"/>
    <property type="evidence" value="ECO:0007669"/>
    <property type="project" value="InterPro"/>
</dbReference>
<dbReference type="PROSITE" id="PS00622">
    <property type="entry name" value="HTH_LUXR_1"/>
    <property type="match status" value="1"/>
</dbReference>
<reference evidence="5" key="1">
    <citation type="submission" date="2021-01" db="EMBL/GenBank/DDBJ databases">
        <title>Whole genome shotgun sequence of Planosporangium flavigriseum NBRC 105377.</title>
        <authorList>
            <person name="Komaki H."/>
            <person name="Tamura T."/>
        </authorList>
    </citation>
    <scope>NUCLEOTIDE SEQUENCE</scope>
    <source>
        <strain evidence="5">NBRC 105377</strain>
    </source>
</reference>
<keyword evidence="1" id="KW-0805">Transcription regulation</keyword>
<dbReference type="SUPFAM" id="SSF46894">
    <property type="entry name" value="C-terminal effector domain of the bipartite response regulators"/>
    <property type="match status" value="1"/>
</dbReference>
<dbReference type="SUPFAM" id="SSF52172">
    <property type="entry name" value="CheY-like"/>
    <property type="match status" value="1"/>
</dbReference>
<dbReference type="GO" id="GO:0003677">
    <property type="term" value="F:DNA binding"/>
    <property type="evidence" value="ECO:0007669"/>
    <property type="project" value="UniProtKB-KW"/>
</dbReference>
<keyword evidence="2 5" id="KW-0238">DNA-binding</keyword>
<dbReference type="Pfam" id="PF00196">
    <property type="entry name" value="GerE"/>
    <property type="match status" value="1"/>
</dbReference>
<proteinExistence type="predicted"/>
<dbReference type="PANTHER" id="PTHR44688:SF16">
    <property type="entry name" value="DNA-BINDING TRANSCRIPTIONAL ACTIVATOR DEVR_DOSR"/>
    <property type="match status" value="1"/>
</dbReference>
<evidence type="ECO:0000313" key="6">
    <source>
        <dbReference type="Proteomes" id="UP000653674"/>
    </source>
</evidence>
<dbReference type="InterPro" id="IPR011006">
    <property type="entry name" value="CheY-like_superfamily"/>
</dbReference>
<dbReference type="InterPro" id="IPR036388">
    <property type="entry name" value="WH-like_DNA-bd_sf"/>
</dbReference>
<keyword evidence="3" id="KW-0804">Transcription</keyword>
<dbReference type="Gene3D" id="1.10.10.10">
    <property type="entry name" value="Winged helix-like DNA-binding domain superfamily/Winged helix DNA-binding domain"/>
    <property type="match status" value="1"/>
</dbReference>
<dbReference type="InterPro" id="IPR000792">
    <property type="entry name" value="Tscrpt_reg_LuxR_C"/>
</dbReference>
<dbReference type="RefSeq" id="WP_168075596.1">
    <property type="nucleotide sequence ID" value="NZ_BAAAQJ010000019.1"/>
</dbReference>
<protein>
    <submittedName>
        <fullName evidence="5">DNA-binding response regulator</fullName>
    </submittedName>
</protein>
<dbReference type="PROSITE" id="PS50043">
    <property type="entry name" value="HTH_LUXR_2"/>
    <property type="match status" value="1"/>
</dbReference>
<sequence>MRTVLVCVKTPLAAQAIGASATRLGIGSAVRTALTATEAVSQLAAEPAELVLVDTAVARPDSADFTRRALLASPGATIVFFGVEEPRNAAAAIAAGARGVIRADHTDAVTLVTKAVLLLLTQPAVGQRPMAVNGTGAGDRASVTSGGPGYATASGVGRAVAAGSSMRSGTSVALPHQRADVATEPPRRRVELTERELQVLRGMADGKSNAEIGRDLYVSEDTVKTHARRLFRKLGARDRAHAVASAFRAGLVS</sequence>
<feature type="domain" description="HTH luxR-type" evidence="4">
    <location>
        <begin position="185"/>
        <end position="250"/>
    </location>
</feature>
<dbReference type="PANTHER" id="PTHR44688">
    <property type="entry name" value="DNA-BINDING TRANSCRIPTIONAL ACTIVATOR DEVR_DOSR"/>
    <property type="match status" value="1"/>
</dbReference>
<dbReference type="SMART" id="SM00421">
    <property type="entry name" value="HTH_LUXR"/>
    <property type="match status" value="1"/>
</dbReference>
<gene>
    <name evidence="5" type="primary">liaR_1</name>
    <name evidence="5" type="ORF">Pfl04_10940</name>
</gene>
<name>A0A8J3LX41_9ACTN</name>
<keyword evidence="6" id="KW-1185">Reference proteome</keyword>
<comment type="caution">
    <text evidence="5">The sequence shown here is derived from an EMBL/GenBank/DDBJ whole genome shotgun (WGS) entry which is preliminary data.</text>
</comment>
<dbReference type="AlphaFoldDB" id="A0A8J3LX41"/>
<dbReference type="Proteomes" id="UP000653674">
    <property type="component" value="Unassembled WGS sequence"/>
</dbReference>
<dbReference type="PRINTS" id="PR00038">
    <property type="entry name" value="HTHLUXR"/>
</dbReference>
<accession>A0A8J3LX41</accession>
<evidence type="ECO:0000256" key="3">
    <source>
        <dbReference type="ARBA" id="ARBA00023163"/>
    </source>
</evidence>
<evidence type="ECO:0000313" key="5">
    <source>
        <dbReference type="EMBL" id="GIG72690.1"/>
    </source>
</evidence>
<organism evidence="5 6">
    <name type="scientific">Planosporangium flavigriseum</name>
    <dbReference type="NCBI Taxonomy" id="373681"/>
    <lineage>
        <taxon>Bacteria</taxon>
        <taxon>Bacillati</taxon>
        <taxon>Actinomycetota</taxon>
        <taxon>Actinomycetes</taxon>
        <taxon>Micromonosporales</taxon>
        <taxon>Micromonosporaceae</taxon>
        <taxon>Planosporangium</taxon>
    </lineage>
</organism>
<dbReference type="EMBL" id="BONU01000005">
    <property type="protein sequence ID" value="GIG72690.1"/>
    <property type="molecule type" value="Genomic_DNA"/>
</dbReference>
<dbReference type="CDD" id="cd06170">
    <property type="entry name" value="LuxR_C_like"/>
    <property type="match status" value="1"/>
</dbReference>